<name>A0A0K0LBE0_9BACT</name>
<gene>
    <name evidence="2" type="primary">nas343</name>
</gene>
<proteinExistence type="predicted"/>
<reference evidence="2" key="1">
    <citation type="submission" date="2014-09" db="EMBL/GenBank/DDBJ databases">
        <authorList>
            <person name="Magalhaes I.L.F."/>
            <person name="Oliveira U."/>
            <person name="Santos F.R."/>
            <person name="Vidigal T.H.D.A."/>
            <person name="Brescovit A.D."/>
            <person name="Santos A.J."/>
        </authorList>
    </citation>
    <scope>NUCLEOTIDE SEQUENCE</scope>
</reference>
<organism evidence="2">
    <name type="scientific">uncultured bacterium SA343_p</name>
    <dbReference type="NCBI Taxonomy" id="1552128"/>
    <lineage>
        <taxon>Bacteria</taxon>
        <taxon>environmental samples</taxon>
    </lineage>
</organism>
<accession>A0A0K0LBE0</accession>
<feature type="domain" description="N-acyl amino acid synthase FeeM catalytic core" evidence="1">
    <location>
        <begin position="25"/>
        <end position="184"/>
    </location>
</feature>
<dbReference type="AlphaFoldDB" id="A0A0K0LBE0"/>
<dbReference type="SUPFAM" id="SSF55729">
    <property type="entry name" value="Acyl-CoA N-acyltransferases (Nat)"/>
    <property type="match status" value="1"/>
</dbReference>
<dbReference type="InterPro" id="IPR054597">
    <property type="entry name" value="FeeM_cat"/>
</dbReference>
<dbReference type="Pfam" id="PF21926">
    <property type="entry name" value="FeeM"/>
    <property type="match status" value="1"/>
</dbReference>
<evidence type="ECO:0000313" key="2">
    <source>
        <dbReference type="EMBL" id="AIW81325.1"/>
    </source>
</evidence>
<dbReference type="EMBL" id="KM669715">
    <property type="protein sequence ID" value="AIW81325.1"/>
    <property type="molecule type" value="Genomic_DNA"/>
</dbReference>
<sequence length="394" mass="44400">MQETTAFNDTKLVLKIAETQSELEACFHLLHEAYVANNFMEPHPSELRVTPYHALPTTTTLCAIYDGEVVGTISLIRDGVFGFPMQKAFDLHGVRERGGQIAEVSALAVHPRFRRTVGLVVMPLMKFMYGYCTRYFDTRHLVIAVNPSHIVFYESLLMFQRLFNQVVECYGFVNGAPAVGATLDLIDAPDLMRAANASKAGKKRDLAHYFLNTELPNIQWPSRRYHITNDPVMTPALIDHFFNERTDTFQTMDRRQTALLHSIYDSTDYRDCLPKLTAAEQAAVRTRRYPRYSLHCPGEFSVRMRTAHHCFTLDVVDVSEDGFQARTPPEVPMATWGQVDIELGPATHSSVTAATVRRQHVGDSSFVSFRLNAADSAWTTFTKHLSSGTAHHPA</sequence>
<evidence type="ECO:0000259" key="1">
    <source>
        <dbReference type="Pfam" id="PF21926"/>
    </source>
</evidence>
<dbReference type="InterPro" id="IPR016181">
    <property type="entry name" value="Acyl_CoA_acyltransferase"/>
</dbReference>
<dbReference type="Gene3D" id="3.40.630.30">
    <property type="match status" value="1"/>
</dbReference>
<protein>
    <submittedName>
        <fullName evidence="2">N-acyltyrosine synthase</fullName>
    </submittedName>
</protein>